<dbReference type="RefSeq" id="WP_076362945.1">
    <property type="nucleotide sequence ID" value="NZ_FTOM01000001.1"/>
</dbReference>
<evidence type="ECO:0000259" key="2">
    <source>
        <dbReference type="Pfam" id="PF07486"/>
    </source>
</evidence>
<dbReference type="Proteomes" id="UP000186098">
    <property type="component" value="Unassembled WGS sequence"/>
</dbReference>
<evidence type="ECO:0000313" key="3">
    <source>
        <dbReference type="EMBL" id="SIS49484.1"/>
    </source>
</evidence>
<dbReference type="STRING" id="407234.SAMN05421795_10158"/>
<dbReference type="EMBL" id="FTOM01000001">
    <property type="protein sequence ID" value="SIS49484.1"/>
    <property type="molecule type" value="Genomic_DNA"/>
</dbReference>
<organism evidence="3 4">
    <name type="scientific">Phaeovulum vinaykumarii</name>
    <dbReference type="NCBI Taxonomy" id="407234"/>
    <lineage>
        <taxon>Bacteria</taxon>
        <taxon>Pseudomonadati</taxon>
        <taxon>Pseudomonadota</taxon>
        <taxon>Alphaproteobacteria</taxon>
        <taxon>Rhodobacterales</taxon>
        <taxon>Paracoccaceae</taxon>
        <taxon>Phaeovulum</taxon>
    </lineage>
</organism>
<dbReference type="AlphaFoldDB" id="A0A1N7JJQ8"/>
<evidence type="ECO:0000256" key="1">
    <source>
        <dbReference type="SAM" id="SignalP"/>
    </source>
</evidence>
<keyword evidence="3" id="KW-0378">Hydrolase</keyword>
<dbReference type="Gene3D" id="1.10.10.2520">
    <property type="entry name" value="Cell wall hydrolase SleB, domain 1"/>
    <property type="match status" value="1"/>
</dbReference>
<sequence length="227" mass="24663">MSMLKRLIGSAAVLFALTGGLRADVTMSQSNDPAALLGAEVATLLVQERLALGSLNEARFDVLTRTPKRARKARAGSDIDYTRAWVDSRPAATGGDEFQCLARAMYFEARGESVAGQAAVGEVVLNRVDDPRFPDTICGVVHQSNARGCQFSWTCDGRADRVRNTAAYGRVAKVARALLDGAPRALTDGATYFHTPAVRPSWSRRFTRTAKIGQHIFYRNGLVTAMR</sequence>
<dbReference type="Pfam" id="PF07486">
    <property type="entry name" value="Hydrolase_2"/>
    <property type="match status" value="1"/>
</dbReference>
<feature type="chain" id="PRO_5012094270" evidence="1">
    <location>
        <begin position="24"/>
        <end position="227"/>
    </location>
</feature>
<feature type="signal peptide" evidence="1">
    <location>
        <begin position="1"/>
        <end position="23"/>
    </location>
</feature>
<evidence type="ECO:0000313" key="4">
    <source>
        <dbReference type="Proteomes" id="UP000186098"/>
    </source>
</evidence>
<name>A0A1N7JJQ8_9RHOB</name>
<gene>
    <name evidence="3" type="ORF">SAMN05421795_10158</name>
</gene>
<keyword evidence="4" id="KW-1185">Reference proteome</keyword>
<proteinExistence type="predicted"/>
<dbReference type="InterPro" id="IPR042047">
    <property type="entry name" value="SleB_dom1"/>
</dbReference>
<dbReference type="InterPro" id="IPR011105">
    <property type="entry name" value="Cell_wall_hydrolase_SleB"/>
</dbReference>
<protein>
    <submittedName>
        <fullName evidence="3">Cell wall hydrolase CwlJ, involved in spore germination</fullName>
    </submittedName>
</protein>
<dbReference type="GO" id="GO:0016787">
    <property type="term" value="F:hydrolase activity"/>
    <property type="evidence" value="ECO:0007669"/>
    <property type="project" value="UniProtKB-KW"/>
</dbReference>
<dbReference type="OrthoDB" id="9785345at2"/>
<feature type="domain" description="Cell wall hydrolase SleB" evidence="2">
    <location>
        <begin position="111"/>
        <end position="218"/>
    </location>
</feature>
<accession>A0A1N7JJQ8</accession>
<reference evidence="4" key="1">
    <citation type="submission" date="2017-01" db="EMBL/GenBank/DDBJ databases">
        <authorList>
            <person name="Varghese N."/>
            <person name="Submissions S."/>
        </authorList>
    </citation>
    <scope>NUCLEOTIDE SEQUENCE [LARGE SCALE GENOMIC DNA]</scope>
    <source>
        <strain evidence="4">DSM 18714</strain>
    </source>
</reference>
<keyword evidence="1" id="KW-0732">Signal</keyword>